<sequence>MASLLTPDGQRQILSLHIPGEIPDLQSLHLHVTDLT</sequence>
<dbReference type="Proteomes" id="UP001549291">
    <property type="component" value="Unassembled WGS sequence"/>
</dbReference>
<gene>
    <name evidence="1" type="ORF">ABIF63_000175</name>
</gene>
<proteinExistence type="predicted"/>
<keyword evidence="2" id="KW-1185">Reference proteome</keyword>
<name>A0ABV2RGL4_BRAJP</name>
<dbReference type="EMBL" id="JBEPTQ010000001">
    <property type="protein sequence ID" value="MET4716072.1"/>
    <property type="molecule type" value="Genomic_DNA"/>
</dbReference>
<organism evidence="1 2">
    <name type="scientific">Bradyrhizobium japonicum</name>
    <dbReference type="NCBI Taxonomy" id="375"/>
    <lineage>
        <taxon>Bacteria</taxon>
        <taxon>Pseudomonadati</taxon>
        <taxon>Pseudomonadota</taxon>
        <taxon>Alphaproteobacteria</taxon>
        <taxon>Hyphomicrobiales</taxon>
        <taxon>Nitrobacteraceae</taxon>
        <taxon>Bradyrhizobium</taxon>
    </lineage>
</organism>
<evidence type="ECO:0008006" key="3">
    <source>
        <dbReference type="Google" id="ProtNLM"/>
    </source>
</evidence>
<comment type="caution">
    <text evidence="1">The sequence shown here is derived from an EMBL/GenBank/DDBJ whole genome shotgun (WGS) entry which is preliminary data.</text>
</comment>
<reference evidence="1 2" key="1">
    <citation type="submission" date="2024-06" db="EMBL/GenBank/DDBJ databases">
        <title>Genomic Encyclopedia of Type Strains, Phase V (KMG-V): Genome sequencing to study the core and pangenomes of soil and plant-associated prokaryotes.</title>
        <authorList>
            <person name="Whitman W."/>
        </authorList>
    </citation>
    <scope>NUCLEOTIDE SEQUENCE [LARGE SCALE GENOMIC DNA]</scope>
    <source>
        <strain evidence="1 2">USDA 160</strain>
    </source>
</reference>
<evidence type="ECO:0000313" key="1">
    <source>
        <dbReference type="EMBL" id="MET4716072.1"/>
    </source>
</evidence>
<evidence type="ECO:0000313" key="2">
    <source>
        <dbReference type="Proteomes" id="UP001549291"/>
    </source>
</evidence>
<protein>
    <recommendedName>
        <fullName evidence="3">Transposase</fullName>
    </recommendedName>
</protein>
<accession>A0ABV2RGL4</accession>